<dbReference type="GO" id="GO:0140664">
    <property type="term" value="F:ATP-dependent DNA damage sensor activity"/>
    <property type="evidence" value="ECO:0007669"/>
    <property type="project" value="InterPro"/>
</dbReference>
<dbReference type="PROSITE" id="PS00486">
    <property type="entry name" value="DNA_MISMATCH_REPAIR_2"/>
    <property type="match status" value="1"/>
</dbReference>
<dbReference type="InterPro" id="IPR005747">
    <property type="entry name" value="MutS2"/>
</dbReference>
<evidence type="ECO:0000313" key="7">
    <source>
        <dbReference type="Proteomes" id="UP000886723"/>
    </source>
</evidence>
<dbReference type="SUPFAM" id="SSF52540">
    <property type="entry name" value="P-loop containing nucleoside triphosphate hydrolases"/>
    <property type="match status" value="1"/>
</dbReference>
<reference evidence="6" key="1">
    <citation type="submission" date="2020-10" db="EMBL/GenBank/DDBJ databases">
        <authorList>
            <person name="Gilroy R."/>
        </authorList>
    </citation>
    <scope>NUCLEOTIDE SEQUENCE</scope>
    <source>
        <strain evidence="6">ChiBcec2-4451</strain>
    </source>
</reference>
<gene>
    <name evidence="6" type="ORF">IAA63_10765</name>
</gene>
<dbReference type="GO" id="GO:0030983">
    <property type="term" value="F:mismatched DNA binding"/>
    <property type="evidence" value="ECO:0007669"/>
    <property type="project" value="InterPro"/>
</dbReference>
<dbReference type="SMART" id="SM00533">
    <property type="entry name" value="MUTSd"/>
    <property type="match status" value="1"/>
</dbReference>
<protein>
    <submittedName>
        <fullName evidence="6">DNA mismatch repair protein MutS</fullName>
    </submittedName>
</protein>
<keyword evidence="1" id="KW-0540">Nuclease</keyword>
<dbReference type="PANTHER" id="PTHR48466">
    <property type="entry name" value="OS10G0509000 PROTEIN-RELATED"/>
    <property type="match status" value="1"/>
</dbReference>
<name>A0A9D1T767_9FIRM</name>
<dbReference type="SMART" id="SM00534">
    <property type="entry name" value="MUTSac"/>
    <property type="match status" value="1"/>
</dbReference>
<dbReference type="NCBIfam" id="TIGR01069">
    <property type="entry name" value="mutS2"/>
    <property type="match status" value="1"/>
</dbReference>
<dbReference type="GO" id="GO:0045910">
    <property type="term" value="P:negative regulation of DNA recombination"/>
    <property type="evidence" value="ECO:0007669"/>
    <property type="project" value="InterPro"/>
</dbReference>
<dbReference type="GO" id="GO:0005524">
    <property type="term" value="F:ATP binding"/>
    <property type="evidence" value="ECO:0007669"/>
    <property type="project" value="UniProtKB-KW"/>
</dbReference>
<dbReference type="Pfam" id="PF00488">
    <property type="entry name" value="MutS_V"/>
    <property type="match status" value="1"/>
</dbReference>
<reference evidence="6" key="2">
    <citation type="journal article" date="2021" name="PeerJ">
        <title>Extensive microbial diversity within the chicken gut microbiome revealed by metagenomics and culture.</title>
        <authorList>
            <person name="Gilroy R."/>
            <person name="Ravi A."/>
            <person name="Getino M."/>
            <person name="Pursley I."/>
            <person name="Horton D.L."/>
            <person name="Alikhan N.F."/>
            <person name="Baker D."/>
            <person name="Gharbi K."/>
            <person name="Hall N."/>
            <person name="Watson M."/>
            <person name="Adriaenssens E.M."/>
            <person name="Foster-Nyarko E."/>
            <person name="Jarju S."/>
            <person name="Secka A."/>
            <person name="Antonio M."/>
            <person name="Oren A."/>
            <person name="Chaudhuri R.R."/>
            <person name="La Ragione R."/>
            <person name="Hildebrand F."/>
            <person name="Pallen M.J."/>
        </authorList>
    </citation>
    <scope>NUCLEOTIDE SEQUENCE</scope>
    <source>
        <strain evidence="6">ChiBcec2-4451</strain>
    </source>
</reference>
<evidence type="ECO:0000256" key="4">
    <source>
        <dbReference type="ARBA" id="ARBA00023125"/>
    </source>
</evidence>
<keyword evidence="4" id="KW-0238">DNA-binding</keyword>
<dbReference type="AlphaFoldDB" id="A0A9D1T767"/>
<dbReference type="InterPro" id="IPR027417">
    <property type="entry name" value="P-loop_NTPase"/>
</dbReference>
<evidence type="ECO:0000256" key="2">
    <source>
        <dbReference type="ARBA" id="ARBA00022741"/>
    </source>
</evidence>
<evidence type="ECO:0000259" key="5">
    <source>
        <dbReference type="PROSITE" id="PS00486"/>
    </source>
</evidence>
<dbReference type="GO" id="GO:0006298">
    <property type="term" value="P:mismatch repair"/>
    <property type="evidence" value="ECO:0007669"/>
    <property type="project" value="InterPro"/>
</dbReference>
<proteinExistence type="predicted"/>
<dbReference type="InterPro" id="IPR007696">
    <property type="entry name" value="DNA_mismatch_repair_MutS_core"/>
</dbReference>
<dbReference type="Gene3D" id="3.40.50.300">
    <property type="entry name" value="P-loop containing nucleotide triphosphate hydrolases"/>
    <property type="match status" value="1"/>
</dbReference>
<dbReference type="Proteomes" id="UP000886723">
    <property type="component" value="Unassembled WGS sequence"/>
</dbReference>
<keyword evidence="3" id="KW-0067">ATP-binding</keyword>
<dbReference type="PANTHER" id="PTHR48466:SF2">
    <property type="entry name" value="OS10G0509000 PROTEIN"/>
    <property type="match status" value="1"/>
</dbReference>
<evidence type="ECO:0000256" key="3">
    <source>
        <dbReference type="ARBA" id="ARBA00022840"/>
    </source>
</evidence>
<feature type="domain" description="DNA mismatch repair proteins mutS family" evidence="5">
    <location>
        <begin position="402"/>
        <end position="418"/>
    </location>
</feature>
<evidence type="ECO:0000313" key="6">
    <source>
        <dbReference type="EMBL" id="HIV13604.1"/>
    </source>
</evidence>
<dbReference type="InterPro" id="IPR045076">
    <property type="entry name" value="MutS"/>
</dbReference>
<keyword evidence="2" id="KW-0547">Nucleotide-binding</keyword>
<organism evidence="6 7">
    <name type="scientific">Candidatus Pullilachnospira stercoravium</name>
    <dbReference type="NCBI Taxonomy" id="2840913"/>
    <lineage>
        <taxon>Bacteria</taxon>
        <taxon>Bacillati</taxon>
        <taxon>Bacillota</taxon>
        <taxon>Clostridia</taxon>
        <taxon>Lachnospirales</taxon>
        <taxon>Lachnospiraceae</taxon>
        <taxon>Lachnospiraceae incertae sedis</taxon>
        <taxon>Candidatus Pullilachnospira</taxon>
    </lineage>
</organism>
<comment type="caution">
    <text evidence="6">The sequence shown here is derived from an EMBL/GenBank/DDBJ whole genome shotgun (WGS) entry which is preliminary data.</text>
</comment>
<dbReference type="InterPro" id="IPR000432">
    <property type="entry name" value="DNA_mismatch_repair_MutS_C"/>
</dbReference>
<dbReference type="EMBL" id="DVON01000228">
    <property type="protein sequence ID" value="HIV13604.1"/>
    <property type="molecule type" value="Genomic_DNA"/>
</dbReference>
<dbReference type="GO" id="GO:0004519">
    <property type="term" value="F:endonuclease activity"/>
    <property type="evidence" value="ECO:0007669"/>
    <property type="project" value="UniProtKB-KW"/>
</dbReference>
<accession>A0A9D1T767</accession>
<dbReference type="InterPro" id="IPR036187">
    <property type="entry name" value="DNA_mismatch_repair_MutS_sf"/>
</dbReference>
<dbReference type="SUPFAM" id="SSF48334">
    <property type="entry name" value="DNA repair protein MutS, domain III"/>
    <property type="match status" value="1"/>
</dbReference>
<keyword evidence="1" id="KW-0378">Hydrolase</keyword>
<sequence length="633" mass="71307">MRDMEKILEMDKIKAMLKEMACTKKAKEEIDTMKPLLSARKVKAALRDTTQARQLMEHLGNPPLTSFANMEEYLACARQGGCLMPEQLEEVAQTLAAVSRLKGYLNKGKTWQIGLSWYEENLNPMDAVREEISRMIRGGRVDDYATGWLRDIRREIAGLEIKIREKADSLVKVYREILTDQFSTIRSGRICLPVKKQFRSRIPGSLVDRSSTGSTCFIEPASLTKLQTELDGWRLEEENEERTILYTLTGMLADAEEIFLENQRTFERLDFLFAKGKLSIQMQAAEPEILSEREIHLEQGRHPLMDRETCVPLDFSVGGGFRGVVITGPNTGGKTVAIKTVGLNCLMAQCGLHVTCKRARLCLNNQILCDIGDGQNIEENLSTFSAHITNVLDILARSGPESLVIMDELGSGTDPTEGMGIAVAILEELRKCGCIFLVTTHYPEVKNYAEEAEGLQNARMAFDRESLKPLYRLEIGKAGESCALYIAKKLGMPAAMLRRASLAAYGQETEDIAKDAVSETIRKAPAARLEREPGRKQQERAEKFQVGDSVMVLPEKKIGIVFRKSDDRGMLRVQMPWGKIQVSHKRLRLQVAADRLYPEDYDFSIIFDTVANRKLRHQMEKKHVEGAEIVLEK</sequence>
<evidence type="ECO:0000256" key="1">
    <source>
        <dbReference type="ARBA" id="ARBA00022722"/>
    </source>
</evidence>
<dbReference type="GO" id="GO:0016887">
    <property type="term" value="F:ATP hydrolysis activity"/>
    <property type="evidence" value="ECO:0007669"/>
    <property type="project" value="InterPro"/>
</dbReference>
<dbReference type="PIRSF" id="PIRSF005814">
    <property type="entry name" value="MutS_YshD"/>
    <property type="match status" value="1"/>
</dbReference>